<feature type="region of interest" description="Disordered" evidence="2">
    <location>
        <begin position="263"/>
        <end position="298"/>
    </location>
</feature>
<dbReference type="PROSITE" id="PS50245">
    <property type="entry name" value="CAP_GLY_2"/>
    <property type="match status" value="2"/>
</dbReference>
<feature type="domain" description="CAP-Gly" evidence="3">
    <location>
        <begin position="205"/>
        <end position="247"/>
    </location>
</feature>
<dbReference type="GO" id="GO:0005634">
    <property type="term" value="C:nucleus"/>
    <property type="evidence" value="ECO:0007669"/>
    <property type="project" value="TreeGrafter"/>
</dbReference>
<reference evidence="4 5" key="1">
    <citation type="submission" date="2019-01" db="EMBL/GenBank/DDBJ databases">
        <authorList>
            <person name="Sayadi A."/>
        </authorList>
    </citation>
    <scope>NUCLEOTIDE SEQUENCE [LARGE SCALE GENOMIC DNA]</scope>
</reference>
<gene>
    <name evidence="4" type="ORF">CALMAC_LOCUS15004</name>
</gene>
<dbReference type="AlphaFoldDB" id="A0A653D8U9"/>
<evidence type="ECO:0000256" key="1">
    <source>
        <dbReference type="SAM" id="Coils"/>
    </source>
</evidence>
<dbReference type="PANTHER" id="PTHR18916:SF82">
    <property type="entry name" value="CAP-GLY DOMAIN-CONTAINING PROTEIN"/>
    <property type="match status" value="1"/>
</dbReference>
<dbReference type="OrthoDB" id="5412539at2759"/>
<feature type="coiled-coil region" evidence="1">
    <location>
        <begin position="316"/>
        <end position="410"/>
    </location>
</feature>
<dbReference type="Gene3D" id="2.30.30.190">
    <property type="entry name" value="CAP Gly-rich-like domain"/>
    <property type="match status" value="2"/>
</dbReference>
<organism evidence="4 5">
    <name type="scientific">Callosobruchus maculatus</name>
    <name type="common">Southern cowpea weevil</name>
    <name type="synonym">Pulse bruchid</name>
    <dbReference type="NCBI Taxonomy" id="64391"/>
    <lineage>
        <taxon>Eukaryota</taxon>
        <taxon>Metazoa</taxon>
        <taxon>Ecdysozoa</taxon>
        <taxon>Arthropoda</taxon>
        <taxon>Hexapoda</taxon>
        <taxon>Insecta</taxon>
        <taxon>Pterygota</taxon>
        <taxon>Neoptera</taxon>
        <taxon>Endopterygota</taxon>
        <taxon>Coleoptera</taxon>
        <taxon>Polyphaga</taxon>
        <taxon>Cucujiformia</taxon>
        <taxon>Chrysomeloidea</taxon>
        <taxon>Chrysomelidae</taxon>
        <taxon>Bruchinae</taxon>
        <taxon>Bruchini</taxon>
        <taxon>Callosobruchus</taxon>
    </lineage>
</organism>
<proteinExistence type="predicted"/>
<sequence length="1133" mass="128968">MSDDSVKHRIAAGSTASSLDDCWDSRQRCLSEAGLSKHSDSSVILTEDTDSFIIGERVWVSGKKSGHIAYIGETQFAPGEWAGIALDEPIGKNDGSVGGIRYFQCEPKKGVFCRLTRLTRQPLTQEDLYSRESHIPSPASPVSSGRRGSPSPANSTSLSRMSASMRDSNTSLASNASHHIDYKVGDRVIIKSSQGSKVGTVRFIGTTEFASGEWVGVELDDPRGKNDGSVNGVRYFECRPNFGLFAPIAKVCKSPLKSRPGNCQIHSSSGIPPPSGILRRAGSRESMSNASVTSSSGVSQQGRRVRLGIAALTPHHDSAKDLLKEKQQHIEQLLKERELERSEIAKCAGQVEDAEKKFVTVKLEFDKYRAETETKLKECMDIMNELKQNKSDLQNQLEDEKRKNEDLLFRLEEISITKDETDVLNLSKINELEEKLERAKEGVNLPEGEISKKSEIEEVSLKANEELNALKKQLDDLNKTVLEKDHATKILTESLQREIDKYKSDLLESNNTIEALRQELSKTTAELSRQRDDIETKMSTEKAQAEAALEKQIEQLKIELSAKTYDLETAGNTVQMKDSEIVQLKSEIDDLSGIKNQLEQAMAALKNKEDCLVVLQNELKSSKEKSDKTLNELKAHQETSSSNVSKLEAENAELLSNLKIQSSEFDKTQKELSEKLADTEARLTKSVEDNVSKERELEKVRSDLVNTAEEKDKALKEVKEQYELQLENITTKLKQLQAESDEKNLTLNEMQELKNNASKEITEKSEMKEQLSSTVSRLEEENKQMLNEKADFVKNITEFSDKMNELNTQHENLKQQLHMLKEKLELAVQDGDQSKDALKEKTKEVDDLKVELQSVKETLEAANKDLAEYQANFSDAEVTLRKEKEEFRASLQSERAEFERCRKDFQQKLEEAEKMISEKTVEATDKNQQLEDLEKKLREIQEINEKRLNEVEGRYQKDMEESQTKVSNLIAELESKNIKITDIEREKEEFRTSLNSEKIELEKSKNNLQQKLEEAEKMILEKTVEVTDKNQKLEDLEKQMKEIEERNEKRLNEVKEKYQKDIVESQTKVSNLLVQLESVNIKIADIEKEKEELRASLNNEKVEFENCKKEFQQKLEESEKMILEKTMEVTERP</sequence>
<dbReference type="Gene3D" id="1.10.287.1490">
    <property type="match status" value="1"/>
</dbReference>
<dbReference type="GO" id="GO:0005938">
    <property type="term" value="C:cell cortex"/>
    <property type="evidence" value="ECO:0007669"/>
    <property type="project" value="TreeGrafter"/>
</dbReference>
<dbReference type="GO" id="GO:0031122">
    <property type="term" value="P:cytoplasmic microtubule organization"/>
    <property type="evidence" value="ECO:0007669"/>
    <property type="project" value="TreeGrafter"/>
</dbReference>
<keyword evidence="5" id="KW-1185">Reference proteome</keyword>
<dbReference type="EMBL" id="CAACVG010010508">
    <property type="protein sequence ID" value="VEN55981.1"/>
    <property type="molecule type" value="Genomic_DNA"/>
</dbReference>
<dbReference type="InterPro" id="IPR000938">
    <property type="entry name" value="CAP-Gly_domain"/>
</dbReference>
<dbReference type="Pfam" id="PF01302">
    <property type="entry name" value="CAP_GLY"/>
    <property type="match status" value="2"/>
</dbReference>
<dbReference type="PANTHER" id="PTHR18916">
    <property type="entry name" value="DYNACTIN 1-RELATED MICROTUBULE-BINDING"/>
    <property type="match status" value="1"/>
</dbReference>
<feature type="domain" description="CAP-Gly" evidence="3">
    <location>
        <begin position="72"/>
        <end position="114"/>
    </location>
</feature>
<protein>
    <recommendedName>
        <fullName evidence="3">CAP-Gly domain-containing protein</fullName>
    </recommendedName>
</protein>
<feature type="region of interest" description="Disordered" evidence="2">
    <location>
        <begin position="624"/>
        <end position="645"/>
    </location>
</feature>
<dbReference type="GO" id="GO:0051010">
    <property type="term" value="F:microtubule plus-end binding"/>
    <property type="evidence" value="ECO:0007669"/>
    <property type="project" value="TreeGrafter"/>
</dbReference>
<feature type="coiled-coil region" evidence="1">
    <location>
        <begin position="690"/>
        <end position="1128"/>
    </location>
</feature>
<evidence type="ECO:0000313" key="5">
    <source>
        <dbReference type="Proteomes" id="UP000410492"/>
    </source>
</evidence>
<evidence type="ECO:0000256" key="2">
    <source>
        <dbReference type="SAM" id="MobiDB-lite"/>
    </source>
</evidence>
<feature type="coiled-coil region" evidence="1">
    <location>
        <begin position="453"/>
        <end position="551"/>
    </location>
</feature>
<dbReference type="InterPro" id="IPR036859">
    <property type="entry name" value="CAP-Gly_dom_sf"/>
</dbReference>
<accession>A0A653D8U9</accession>
<feature type="compositionally biased region" description="Low complexity" evidence="2">
    <location>
        <begin position="136"/>
        <end position="155"/>
    </location>
</feature>
<dbReference type="GO" id="GO:0035371">
    <property type="term" value="C:microtubule plus-end"/>
    <property type="evidence" value="ECO:0007669"/>
    <property type="project" value="TreeGrafter"/>
</dbReference>
<evidence type="ECO:0000313" key="4">
    <source>
        <dbReference type="EMBL" id="VEN55981.1"/>
    </source>
</evidence>
<evidence type="ECO:0000259" key="3">
    <source>
        <dbReference type="PROSITE" id="PS50245"/>
    </source>
</evidence>
<feature type="compositionally biased region" description="Polar residues" evidence="2">
    <location>
        <begin position="156"/>
        <end position="172"/>
    </location>
</feature>
<name>A0A653D8U9_CALMS</name>
<dbReference type="Proteomes" id="UP000410492">
    <property type="component" value="Unassembled WGS sequence"/>
</dbReference>
<feature type="compositionally biased region" description="Basic and acidic residues" evidence="2">
    <location>
        <begin position="624"/>
        <end position="637"/>
    </location>
</feature>
<dbReference type="SUPFAM" id="SSF74924">
    <property type="entry name" value="Cap-Gly domain"/>
    <property type="match status" value="2"/>
</dbReference>
<feature type="region of interest" description="Disordered" evidence="2">
    <location>
        <begin position="126"/>
        <end position="172"/>
    </location>
</feature>
<keyword evidence="1" id="KW-0175">Coiled coil</keyword>
<dbReference type="SMART" id="SM01052">
    <property type="entry name" value="CAP_GLY"/>
    <property type="match status" value="2"/>
</dbReference>
<dbReference type="PROSITE" id="PS00845">
    <property type="entry name" value="CAP_GLY_1"/>
    <property type="match status" value="2"/>
</dbReference>